<dbReference type="InterPro" id="IPR003180">
    <property type="entry name" value="MPG"/>
</dbReference>
<dbReference type="FunFam" id="3.10.300.10:FF:000001">
    <property type="entry name" value="Putative 3-methyladenine DNA glycosylase"/>
    <property type="match status" value="1"/>
</dbReference>
<dbReference type="GO" id="GO:0003905">
    <property type="term" value="F:alkylbase DNA N-glycosylase activity"/>
    <property type="evidence" value="ECO:0007669"/>
    <property type="project" value="UniProtKB-EC"/>
</dbReference>
<sequence length="216" mass="24503">MLTAQFFGQETVQVAKQLLGKRLVRHYDDEQERTTVVLMGRIIEVEAYLGSLDRACHSYGGRRTARTEPMFQAPGTVYIYFVYGMHYCFNISTGKPGEAILIRALFPLQGITTMCKLRKQSNLSNLCNGPAKLCQAFGLDKRLNQTSVCAHNSTLYVDDDDGYCSKNIIATPRIGVAYAQPPWSDAKLRFYLECMKEYTSVPSDAKKRREFTEPER</sequence>
<reference evidence="9" key="2">
    <citation type="submission" date="2022-01" db="EMBL/GenBank/DDBJ databases">
        <authorList>
            <person name="Hirooka S."/>
            <person name="Miyagishima S.Y."/>
        </authorList>
    </citation>
    <scope>NUCLEOTIDE SEQUENCE</scope>
    <source>
        <strain evidence="9">NBRC 102759</strain>
    </source>
</reference>
<dbReference type="SUPFAM" id="SSF50486">
    <property type="entry name" value="FMT C-terminal domain-like"/>
    <property type="match status" value="1"/>
</dbReference>
<protein>
    <recommendedName>
        <fullName evidence="4">DNA-3-methyladenine glycosylase II</fullName>
        <ecNumber evidence="4">3.2.2.21</ecNumber>
    </recommendedName>
    <alternativeName>
        <fullName evidence="8">3-methyladenine DNA glycosidase</fullName>
    </alternativeName>
</protein>
<evidence type="ECO:0000256" key="8">
    <source>
        <dbReference type="ARBA" id="ARBA00033426"/>
    </source>
</evidence>
<dbReference type="HAMAP" id="MF_00527">
    <property type="entry name" value="3MGH"/>
    <property type="match status" value="1"/>
</dbReference>
<dbReference type="InterPro" id="IPR011034">
    <property type="entry name" value="Formyl_transferase-like_C_sf"/>
</dbReference>
<evidence type="ECO:0000256" key="7">
    <source>
        <dbReference type="ARBA" id="ARBA00023204"/>
    </source>
</evidence>
<dbReference type="InterPro" id="IPR036995">
    <property type="entry name" value="MPG_sf"/>
</dbReference>
<evidence type="ECO:0000313" key="10">
    <source>
        <dbReference type="Proteomes" id="UP001061958"/>
    </source>
</evidence>
<organism evidence="9 10">
    <name type="scientific">Galdieria partita</name>
    <dbReference type="NCBI Taxonomy" id="83374"/>
    <lineage>
        <taxon>Eukaryota</taxon>
        <taxon>Rhodophyta</taxon>
        <taxon>Bangiophyceae</taxon>
        <taxon>Galdieriales</taxon>
        <taxon>Galdieriaceae</taxon>
        <taxon>Galdieria</taxon>
    </lineage>
</organism>
<dbReference type="Proteomes" id="UP001061958">
    <property type="component" value="Unassembled WGS sequence"/>
</dbReference>
<keyword evidence="5" id="KW-0227">DNA damage</keyword>
<dbReference type="Gene3D" id="3.10.300.10">
    <property type="entry name" value="Methylpurine-DNA glycosylase (MPG)"/>
    <property type="match status" value="1"/>
</dbReference>
<keyword evidence="7" id="KW-0234">DNA repair</keyword>
<comment type="caution">
    <text evidence="9">The sequence shown here is derived from an EMBL/GenBank/DDBJ whole genome shotgun (WGS) entry which is preliminary data.</text>
</comment>
<dbReference type="PANTHER" id="PTHR10429:SF0">
    <property type="entry name" value="DNA-3-METHYLADENINE GLYCOSYLASE"/>
    <property type="match status" value="1"/>
</dbReference>
<reference evidence="9" key="1">
    <citation type="journal article" date="2022" name="Proc. Natl. Acad. Sci. U.S.A.">
        <title>Life cycle and functional genomics of the unicellular red alga Galdieria for elucidating algal and plant evolution and industrial use.</title>
        <authorList>
            <person name="Hirooka S."/>
            <person name="Itabashi T."/>
            <person name="Ichinose T.M."/>
            <person name="Onuma R."/>
            <person name="Fujiwara T."/>
            <person name="Yamashita S."/>
            <person name="Jong L.W."/>
            <person name="Tomita R."/>
            <person name="Iwane A.H."/>
            <person name="Miyagishima S.Y."/>
        </authorList>
    </citation>
    <scope>NUCLEOTIDE SEQUENCE</scope>
    <source>
        <strain evidence="9">NBRC 102759</strain>
    </source>
</reference>
<dbReference type="Pfam" id="PF02245">
    <property type="entry name" value="Pur_DNA_glyco"/>
    <property type="match status" value="1"/>
</dbReference>
<gene>
    <name evidence="9" type="ORF">GpartN1_g7667.t1</name>
</gene>
<comment type="catalytic activity">
    <reaction evidence="1">
        <text>Hydrolysis of alkylated DNA, releasing 3-methyladenine, 3-methylguanine, 7-methylguanine and 7-methyladenine.</text>
        <dbReference type="EC" id="3.2.2.21"/>
    </reaction>
</comment>
<keyword evidence="6" id="KW-0378">Hydrolase</keyword>
<evidence type="ECO:0000256" key="5">
    <source>
        <dbReference type="ARBA" id="ARBA00022763"/>
    </source>
</evidence>
<dbReference type="PANTHER" id="PTHR10429">
    <property type="entry name" value="DNA-3-METHYLADENINE GLYCOSYLASE"/>
    <property type="match status" value="1"/>
</dbReference>
<evidence type="ECO:0000256" key="4">
    <source>
        <dbReference type="ARBA" id="ARBA00012000"/>
    </source>
</evidence>
<dbReference type="GO" id="GO:0003677">
    <property type="term" value="F:DNA binding"/>
    <property type="evidence" value="ECO:0007669"/>
    <property type="project" value="InterPro"/>
</dbReference>
<comment type="similarity">
    <text evidence="3">Belongs to the DNA glycosylase MPG family.</text>
</comment>
<accession>A0A9C7Q480</accession>
<comment type="function">
    <text evidence="2">Hydrolysis of the deoxyribose N-glycosidic bond to excise 3-methyladenine, and 7-methylguanine from the damaged DNA polymer formed by alkylation lesions.</text>
</comment>
<keyword evidence="10" id="KW-1185">Reference proteome</keyword>
<evidence type="ECO:0000256" key="1">
    <source>
        <dbReference type="ARBA" id="ARBA00000086"/>
    </source>
</evidence>
<evidence type="ECO:0000256" key="3">
    <source>
        <dbReference type="ARBA" id="ARBA00009232"/>
    </source>
</evidence>
<name>A0A9C7Q480_9RHOD</name>
<evidence type="ECO:0000256" key="2">
    <source>
        <dbReference type="ARBA" id="ARBA00002421"/>
    </source>
</evidence>
<dbReference type="EC" id="3.2.2.21" evidence="4"/>
<dbReference type="AlphaFoldDB" id="A0A9C7Q480"/>
<dbReference type="OrthoDB" id="6353017at2759"/>
<dbReference type="CDD" id="cd00540">
    <property type="entry name" value="AAG"/>
    <property type="match status" value="1"/>
</dbReference>
<evidence type="ECO:0000313" key="9">
    <source>
        <dbReference type="EMBL" id="GJQ15876.1"/>
    </source>
</evidence>
<dbReference type="EMBL" id="BQMJ01000076">
    <property type="protein sequence ID" value="GJQ15876.1"/>
    <property type="molecule type" value="Genomic_DNA"/>
</dbReference>
<evidence type="ECO:0000256" key="6">
    <source>
        <dbReference type="ARBA" id="ARBA00022801"/>
    </source>
</evidence>
<dbReference type="GO" id="GO:0006284">
    <property type="term" value="P:base-excision repair"/>
    <property type="evidence" value="ECO:0007669"/>
    <property type="project" value="InterPro"/>
</dbReference>
<proteinExistence type="inferred from homology"/>
<dbReference type="NCBIfam" id="TIGR00567">
    <property type="entry name" value="3mg"/>
    <property type="match status" value="1"/>
</dbReference>